<feature type="non-terminal residue" evidence="1">
    <location>
        <position position="1"/>
    </location>
</feature>
<dbReference type="EMBL" id="QJKJ01014068">
    <property type="protein sequence ID" value="RDX65099.1"/>
    <property type="molecule type" value="Genomic_DNA"/>
</dbReference>
<name>A0A371EGK0_MUCPR</name>
<protein>
    <recommendedName>
        <fullName evidence="3">Reverse transcriptase Ty1/copia-type domain-containing protein</fullName>
    </recommendedName>
</protein>
<keyword evidence="2" id="KW-1185">Reference proteome</keyword>
<organism evidence="1 2">
    <name type="scientific">Mucuna pruriens</name>
    <name type="common">Velvet bean</name>
    <name type="synonym">Dolichos pruriens</name>
    <dbReference type="NCBI Taxonomy" id="157652"/>
    <lineage>
        <taxon>Eukaryota</taxon>
        <taxon>Viridiplantae</taxon>
        <taxon>Streptophyta</taxon>
        <taxon>Embryophyta</taxon>
        <taxon>Tracheophyta</taxon>
        <taxon>Spermatophyta</taxon>
        <taxon>Magnoliopsida</taxon>
        <taxon>eudicotyledons</taxon>
        <taxon>Gunneridae</taxon>
        <taxon>Pentapetalae</taxon>
        <taxon>rosids</taxon>
        <taxon>fabids</taxon>
        <taxon>Fabales</taxon>
        <taxon>Fabaceae</taxon>
        <taxon>Papilionoideae</taxon>
        <taxon>50 kb inversion clade</taxon>
        <taxon>NPAAA clade</taxon>
        <taxon>indigoferoid/millettioid clade</taxon>
        <taxon>Phaseoleae</taxon>
        <taxon>Mucuna</taxon>
    </lineage>
</organism>
<comment type="caution">
    <text evidence="1">The sequence shown here is derived from an EMBL/GenBank/DDBJ whole genome shotgun (WGS) entry which is preliminary data.</text>
</comment>
<dbReference type="Proteomes" id="UP000257109">
    <property type="component" value="Unassembled WGS sequence"/>
</dbReference>
<dbReference type="OrthoDB" id="8188638at2759"/>
<evidence type="ECO:0000313" key="1">
    <source>
        <dbReference type="EMBL" id="RDX65099.1"/>
    </source>
</evidence>
<evidence type="ECO:0000313" key="2">
    <source>
        <dbReference type="Proteomes" id="UP000257109"/>
    </source>
</evidence>
<reference evidence="1" key="1">
    <citation type="submission" date="2018-05" db="EMBL/GenBank/DDBJ databases">
        <title>Draft genome of Mucuna pruriens seed.</title>
        <authorList>
            <person name="Nnadi N.E."/>
            <person name="Vos R."/>
            <person name="Hasami M.H."/>
            <person name="Devisetty U.K."/>
            <person name="Aguiy J.C."/>
        </authorList>
    </citation>
    <scope>NUCLEOTIDE SEQUENCE [LARGE SCALE GENOMIC DNA]</scope>
    <source>
        <strain evidence="1">JCA_2017</strain>
    </source>
</reference>
<accession>A0A371EGK0</accession>
<proteinExistence type="predicted"/>
<sequence length="63" mass="7067">YSGVEGCHIYGLKQAPRAWYSKLESHLAANRDLDDRKSTSGYDFMLGDGVISWASKKQPMESN</sequence>
<evidence type="ECO:0008006" key="3">
    <source>
        <dbReference type="Google" id="ProtNLM"/>
    </source>
</evidence>
<dbReference type="AlphaFoldDB" id="A0A371EGK0"/>
<gene>
    <name evidence="1" type="ORF">CR513_56274</name>
</gene>